<evidence type="ECO:0000256" key="1">
    <source>
        <dbReference type="SAM" id="SignalP"/>
    </source>
</evidence>
<protein>
    <submittedName>
        <fullName evidence="2">Uncharacterized protein</fullName>
    </submittedName>
</protein>
<dbReference type="Proteomes" id="UP000225706">
    <property type="component" value="Unassembled WGS sequence"/>
</dbReference>
<evidence type="ECO:0000313" key="2">
    <source>
        <dbReference type="EMBL" id="PFX21784.1"/>
    </source>
</evidence>
<organism evidence="2 3">
    <name type="scientific">Stylophora pistillata</name>
    <name type="common">Smooth cauliflower coral</name>
    <dbReference type="NCBI Taxonomy" id="50429"/>
    <lineage>
        <taxon>Eukaryota</taxon>
        <taxon>Metazoa</taxon>
        <taxon>Cnidaria</taxon>
        <taxon>Anthozoa</taxon>
        <taxon>Hexacorallia</taxon>
        <taxon>Scleractinia</taxon>
        <taxon>Astrocoeniina</taxon>
        <taxon>Pocilloporidae</taxon>
        <taxon>Stylophora</taxon>
    </lineage>
</organism>
<accession>A0A2B4RTM0</accession>
<proteinExistence type="predicted"/>
<sequence>MPFFSILLRISVFLSFFTVDSSLPECHQMLWFIAFIALNFLVQCTGINPPRTDTRKRLTTEAEKKIPNIVSRQTMSELQTLKTTSKSSSQKPVTPAPLNEFSLNDILFRGRQSNEANTFLKANEQRGKQLETTYEHIREQDLDDIEALVRRRSRLRFFRH</sequence>
<keyword evidence="3" id="KW-1185">Reference proteome</keyword>
<feature type="signal peptide" evidence="1">
    <location>
        <begin position="1"/>
        <end position="22"/>
    </location>
</feature>
<evidence type="ECO:0000313" key="3">
    <source>
        <dbReference type="Proteomes" id="UP000225706"/>
    </source>
</evidence>
<name>A0A2B4RTM0_STYPI</name>
<dbReference type="AlphaFoldDB" id="A0A2B4RTM0"/>
<feature type="chain" id="PRO_5011976187" evidence="1">
    <location>
        <begin position="23"/>
        <end position="160"/>
    </location>
</feature>
<keyword evidence="1" id="KW-0732">Signal</keyword>
<comment type="caution">
    <text evidence="2">The sequence shown here is derived from an EMBL/GenBank/DDBJ whole genome shotgun (WGS) entry which is preliminary data.</text>
</comment>
<gene>
    <name evidence="2" type="ORF">AWC38_SpisGene13700</name>
</gene>
<dbReference type="EMBL" id="LSMT01000262">
    <property type="protein sequence ID" value="PFX21784.1"/>
    <property type="molecule type" value="Genomic_DNA"/>
</dbReference>
<reference evidence="3" key="1">
    <citation type="journal article" date="2017" name="bioRxiv">
        <title>Comparative analysis of the genomes of Stylophora pistillata and Acropora digitifera provides evidence for extensive differences between species of corals.</title>
        <authorList>
            <person name="Voolstra C.R."/>
            <person name="Li Y."/>
            <person name="Liew Y.J."/>
            <person name="Baumgarten S."/>
            <person name="Zoccola D."/>
            <person name="Flot J.-F."/>
            <person name="Tambutte S."/>
            <person name="Allemand D."/>
            <person name="Aranda M."/>
        </authorList>
    </citation>
    <scope>NUCLEOTIDE SEQUENCE [LARGE SCALE GENOMIC DNA]</scope>
</reference>